<evidence type="ECO:0000313" key="3">
    <source>
        <dbReference type="Proteomes" id="UP000241890"/>
    </source>
</evidence>
<feature type="region of interest" description="Disordered" evidence="1">
    <location>
        <begin position="1"/>
        <end position="41"/>
    </location>
</feature>
<organism evidence="2 3">
    <name type="scientific">Hondaea fermentalgiana</name>
    <dbReference type="NCBI Taxonomy" id="2315210"/>
    <lineage>
        <taxon>Eukaryota</taxon>
        <taxon>Sar</taxon>
        <taxon>Stramenopiles</taxon>
        <taxon>Bigyra</taxon>
        <taxon>Labyrinthulomycetes</taxon>
        <taxon>Thraustochytrida</taxon>
        <taxon>Thraustochytriidae</taxon>
        <taxon>Hondaea</taxon>
    </lineage>
</organism>
<dbReference type="InParanoid" id="A0A2R5G8F9"/>
<feature type="compositionally biased region" description="Basic residues" evidence="1">
    <location>
        <begin position="216"/>
        <end position="231"/>
    </location>
</feature>
<sequence length="231" mass="24982">MEPSESASAVSGPDPAQSAQDPAQSVPKPAPKTAAAQRYPFSEEAAKDALAGMLDADLPVSVVQEKTPAATAKTPRRGKKRARAKQKSNKFVFVKLGNLHDKLVDDQGSPTGWQVFIAQDGTTSAHWSNIKKRMGPYYSAMPLEELLVCEDIVPLEHVTGAPPDPSMPFPKAKFLVPRLAQRWRYHVAPEAQGGPAPQEPLVSASQDSSSRQTSTKPRKSPGRPKKQAKKE</sequence>
<feature type="compositionally biased region" description="Basic residues" evidence="1">
    <location>
        <begin position="74"/>
        <end position="85"/>
    </location>
</feature>
<feature type="region of interest" description="Disordered" evidence="1">
    <location>
        <begin position="64"/>
        <end position="85"/>
    </location>
</feature>
<reference evidence="2 3" key="1">
    <citation type="submission" date="2017-12" db="EMBL/GenBank/DDBJ databases">
        <title>Sequencing, de novo assembly and annotation of complete genome of a new Thraustochytrid species, strain FCC1311.</title>
        <authorList>
            <person name="Sedici K."/>
            <person name="Godart F."/>
            <person name="Aiese Cigliano R."/>
            <person name="Sanseverino W."/>
            <person name="Barakat M."/>
            <person name="Ortet P."/>
            <person name="Marechal E."/>
            <person name="Cagnac O."/>
            <person name="Amato A."/>
        </authorList>
    </citation>
    <scope>NUCLEOTIDE SEQUENCE [LARGE SCALE GENOMIC DNA]</scope>
</reference>
<proteinExistence type="predicted"/>
<dbReference type="Proteomes" id="UP000241890">
    <property type="component" value="Unassembled WGS sequence"/>
</dbReference>
<name>A0A2R5G8F9_9STRA</name>
<protein>
    <submittedName>
        <fullName evidence="2">Uncharacterized protein</fullName>
    </submittedName>
</protein>
<feature type="region of interest" description="Disordered" evidence="1">
    <location>
        <begin position="186"/>
        <end position="231"/>
    </location>
</feature>
<evidence type="ECO:0000313" key="2">
    <source>
        <dbReference type="EMBL" id="GBG26609.1"/>
    </source>
</evidence>
<feature type="compositionally biased region" description="Low complexity" evidence="1">
    <location>
        <begin position="203"/>
        <end position="215"/>
    </location>
</feature>
<dbReference type="AlphaFoldDB" id="A0A2R5G8F9"/>
<keyword evidence="3" id="KW-1185">Reference proteome</keyword>
<accession>A0A2R5G8F9</accession>
<dbReference type="EMBL" id="BEYU01000022">
    <property type="protein sequence ID" value="GBG26609.1"/>
    <property type="molecule type" value="Genomic_DNA"/>
</dbReference>
<comment type="caution">
    <text evidence="2">The sequence shown here is derived from an EMBL/GenBank/DDBJ whole genome shotgun (WGS) entry which is preliminary data.</text>
</comment>
<gene>
    <name evidence="2" type="ORF">FCC1311_028302</name>
</gene>
<evidence type="ECO:0000256" key="1">
    <source>
        <dbReference type="SAM" id="MobiDB-lite"/>
    </source>
</evidence>